<reference evidence="2" key="1">
    <citation type="journal article" date="2021" name="J Fungi (Basel)">
        <title>Virulence traits and population genomics of the black yeast Aureobasidium melanogenum.</title>
        <authorList>
            <person name="Cernosa A."/>
            <person name="Sun X."/>
            <person name="Gostincar C."/>
            <person name="Fang C."/>
            <person name="Gunde-Cimerman N."/>
            <person name="Song Z."/>
        </authorList>
    </citation>
    <scope>NUCLEOTIDE SEQUENCE</scope>
    <source>
        <strain evidence="2">EXF-9298</strain>
    </source>
</reference>
<reference evidence="2" key="2">
    <citation type="submission" date="2021-08" db="EMBL/GenBank/DDBJ databases">
        <authorList>
            <person name="Gostincar C."/>
            <person name="Sun X."/>
            <person name="Song Z."/>
            <person name="Gunde-Cimerman N."/>
        </authorList>
    </citation>
    <scope>NUCLEOTIDE SEQUENCE</scope>
    <source>
        <strain evidence="2">EXF-9298</strain>
    </source>
</reference>
<sequence length="355" mass="36456">MKATSSVLLLATAALSTAQVIKNGNGTYTCALPSGAYCVSSSLESNMIIRCTNGIGYASNCDDRLADKAPLGSSYSPCWQASPRSGNAQCSKNGIIYPDGNNTTPYPVPNYQTISASISSAATATTEATKWPYVANFTTITSTSTSTNMHTTTVYISGVPQAAYGNSTSPDYNATLNGDLALATATISTSSSAPYLPYFPAVVLPTSTQYTTDMVYSYTTVCPAGATVTDSAGSEAVLATPSTITLTTTSRSTITATAVVSLNSPIFAFDVSSTSTTTEYAPVMTAVAAAPYSWSNETWSNATTLTVVGTAAPAPVASSSSYRPVWNQTVVPYTGAACKTGISFAAALLALAALL</sequence>
<evidence type="ECO:0000313" key="2">
    <source>
        <dbReference type="EMBL" id="KAG9985018.1"/>
    </source>
</evidence>
<dbReference type="EMBL" id="JAHFXS010000432">
    <property type="protein sequence ID" value="KAG9985018.1"/>
    <property type="molecule type" value="Genomic_DNA"/>
</dbReference>
<comment type="caution">
    <text evidence="2">The sequence shown here is derived from an EMBL/GenBank/DDBJ whole genome shotgun (WGS) entry which is preliminary data.</text>
</comment>
<name>A0A9P8FXJ6_AURME</name>
<feature type="signal peptide" evidence="1">
    <location>
        <begin position="1"/>
        <end position="18"/>
    </location>
</feature>
<keyword evidence="1" id="KW-0732">Signal</keyword>
<proteinExistence type="predicted"/>
<feature type="chain" id="PRO_5040157783" evidence="1">
    <location>
        <begin position="19"/>
        <end position="355"/>
    </location>
</feature>
<dbReference type="AlphaFoldDB" id="A0A9P8FXJ6"/>
<evidence type="ECO:0000313" key="3">
    <source>
        <dbReference type="Proteomes" id="UP000729357"/>
    </source>
</evidence>
<dbReference type="Proteomes" id="UP000729357">
    <property type="component" value="Unassembled WGS sequence"/>
</dbReference>
<gene>
    <name evidence="2" type="ORF">KCU98_g5008</name>
</gene>
<evidence type="ECO:0000256" key="1">
    <source>
        <dbReference type="SAM" id="SignalP"/>
    </source>
</evidence>
<keyword evidence="3" id="KW-1185">Reference proteome</keyword>
<organism evidence="2 3">
    <name type="scientific">Aureobasidium melanogenum</name>
    <name type="common">Aureobasidium pullulans var. melanogenum</name>
    <dbReference type="NCBI Taxonomy" id="46634"/>
    <lineage>
        <taxon>Eukaryota</taxon>
        <taxon>Fungi</taxon>
        <taxon>Dikarya</taxon>
        <taxon>Ascomycota</taxon>
        <taxon>Pezizomycotina</taxon>
        <taxon>Dothideomycetes</taxon>
        <taxon>Dothideomycetidae</taxon>
        <taxon>Dothideales</taxon>
        <taxon>Saccotheciaceae</taxon>
        <taxon>Aureobasidium</taxon>
    </lineage>
</organism>
<accession>A0A9P8FXJ6</accession>
<protein>
    <submittedName>
        <fullName evidence="2">Uncharacterized protein</fullName>
    </submittedName>
</protein>
<feature type="non-terminal residue" evidence="2">
    <location>
        <position position="355"/>
    </location>
</feature>